<dbReference type="EMBL" id="LAZR01009739">
    <property type="protein sequence ID" value="KKM70845.1"/>
    <property type="molecule type" value="Genomic_DNA"/>
</dbReference>
<name>A0A0F9M2I7_9ZZZZ</name>
<accession>A0A0F9M2I7</accession>
<comment type="caution">
    <text evidence="1">The sequence shown here is derived from an EMBL/GenBank/DDBJ whole genome shotgun (WGS) entry which is preliminary data.</text>
</comment>
<feature type="non-terminal residue" evidence="1">
    <location>
        <position position="37"/>
    </location>
</feature>
<proteinExistence type="predicted"/>
<dbReference type="AlphaFoldDB" id="A0A0F9M2I7"/>
<gene>
    <name evidence="1" type="ORF">LCGC14_1436550</name>
</gene>
<sequence length="37" mass="4233">MQILIASGLEELKRQWVMTKLSKYGLDSAKNWGINPI</sequence>
<reference evidence="1" key="1">
    <citation type="journal article" date="2015" name="Nature">
        <title>Complex archaea that bridge the gap between prokaryotes and eukaryotes.</title>
        <authorList>
            <person name="Spang A."/>
            <person name="Saw J.H."/>
            <person name="Jorgensen S.L."/>
            <person name="Zaremba-Niedzwiedzka K."/>
            <person name="Martijn J."/>
            <person name="Lind A.E."/>
            <person name="van Eijk R."/>
            <person name="Schleper C."/>
            <person name="Guy L."/>
            <person name="Ettema T.J."/>
        </authorList>
    </citation>
    <scope>NUCLEOTIDE SEQUENCE</scope>
</reference>
<organism evidence="1">
    <name type="scientific">marine sediment metagenome</name>
    <dbReference type="NCBI Taxonomy" id="412755"/>
    <lineage>
        <taxon>unclassified sequences</taxon>
        <taxon>metagenomes</taxon>
        <taxon>ecological metagenomes</taxon>
    </lineage>
</organism>
<evidence type="ECO:0000313" key="1">
    <source>
        <dbReference type="EMBL" id="KKM70845.1"/>
    </source>
</evidence>
<protein>
    <submittedName>
        <fullName evidence="1">Uncharacterized protein</fullName>
    </submittedName>
</protein>